<dbReference type="InterPro" id="IPR012302">
    <property type="entry name" value="Malic_NAD-bd"/>
</dbReference>
<feature type="domain" description="Malic enzyme NAD-binding" evidence="6">
    <location>
        <begin position="525"/>
        <end position="796"/>
    </location>
</feature>
<reference evidence="8" key="1">
    <citation type="submission" date="2022-03" db="EMBL/GenBank/DDBJ databases">
        <title>Draft genome sequence of Aduncisulcus paluster, a free-living microaerophilic Fornicata.</title>
        <authorList>
            <person name="Yuyama I."/>
            <person name="Kume K."/>
            <person name="Tamura T."/>
            <person name="Inagaki Y."/>
            <person name="Hashimoto T."/>
        </authorList>
    </citation>
    <scope>NUCLEOTIDE SEQUENCE</scope>
    <source>
        <strain evidence="8">NY0171</strain>
    </source>
</reference>
<dbReference type="InterPro" id="IPR036291">
    <property type="entry name" value="NAD(P)-bd_dom_sf"/>
</dbReference>
<dbReference type="PRINTS" id="PR00072">
    <property type="entry name" value="MALOXRDTASE"/>
</dbReference>
<evidence type="ECO:0000313" key="8">
    <source>
        <dbReference type="EMBL" id="GKT24803.1"/>
    </source>
</evidence>
<evidence type="ECO:0000313" key="9">
    <source>
        <dbReference type="Proteomes" id="UP001057375"/>
    </source>
</evidence>
<feature type="domain" description="Malic enzyme N-terminal" evidence="7">
    <location>
        <begin position="335"/>
        <end position="514"/>
    </location>
</feature>
<name>A0ABQ5K2X3_9EUKA</name>
<dbReference type="InterPro" id="IPR001891">
    <property type="entry name" value="Malic_OxRdtase"/>
</dbReference>
<dbReference type="PANTHER" id="PTHR23406">
    <property type="entry name" value="MALIC ENZYME-RELATED"/>
    <property type="match status" value="1"/>
</dbReference>
<feature type="region of interest" description="Disordered" evidence="5">
    <location>
        <begin position="910"/>
        <end position="992"/>
    </location>
</feature>
<evidence type="ECO:0000256" key="3">
    <source>
        <dbReference type="ARBA" id="ARBA00023002"/>
    </source>
</evidence>
<sequence length="1577" mass="175850">CVYSSKEVEVEKIDYYPPPPPPPPLYPSTMVVGVDPGRAALAGVAVLSCSPSGTVSNQSSVICTLIPAPSRKISTRVNNIMKLFNKIDFISTREDPIARLSQEFGKYEIISKLREKRVFRRKRMGLRTKKERQVRSFATSMVCTAQKEMKTLLVAYGDGGEAYKKCFSPTSKYYPPNGSTKWFPDRVKKQVEAANGFFVTVDEYHTSKLCPVCHAELKTIDAKNRIRQCPNCGVTGNRDCFAAQNIAMLGLLQCIFFATPQVIFSKPLFIMMPILFDKFRNKGTAFTREEREAHGISNLLPWKVETLDEQIDRVYRMIQQQPTRLQKWLVLYHVQNTNETLFYATVLKHIDELLGVVYTPTVGDACTDYSRIFTRPRGMYFSLRDKGMIRRRLDNWKNPVDAIVVSDGTRILGLGDLGVGGHGITVGKLSLYTCAAGFHPERVLPISLDTGTRRDDLREDSRYLGIKEGRAPFAERKVLVDELVWAVQDKWPECVFQFEDFSNDTAFDFLEAHRYHGLAVFNDDIQGTGCITAAVFLAALKSIGLTSETKKTLMAKDQRFVFLGAGAGGVGVADCLAELLVEEGLSWEEAREKFWLIDSRGLITQTRADFKAGKLAKHKVPYAKKVELTEGKEMNLLEAVKFVKPTALIGLSTIANAFNAEVLKALDEGCPHQKPVVFALSNPTIKTEVTNADCYKFLKDRCIYASGSPQAKVTRADGVVVNTTQCNNFFVFPAIGLAASIAKASEVPQSLFSTISHRLADLVPEEKLMRGECSPEISDIRDITVGLTVSGIKNLVGKGVARCSVCKSLVAAEFSGKAIVGFVPSIISQIRLCELIRERIRYLENPFSDNFEKESPDNYSKKNQSIIGIVSSLSQALLESFAQCMKENSDECIRICICCCFNAEKKEEIEEREEESDIKETSSIPSKSSLNQASTTHIKSSEGLYSKELTTLDESPPDDIVPTNLDKEDSRSEDKKPPPSNSSSSQSFVSPLLPGTPTPLGSPWVDEDDADISSIVIAPIEDTKKYLHVHSHIISLKSIIISSFLKLLGEYPSIISPSASHSIVQTVCVELRLIEEVCRSIHAARNQDYHELGSSLSKDSSKEAIDIDTLHCSKGEDDASGIVGHGEDSESLLTPAFNPVTIEDNDNAVIECADSKKILFRMLLSYFSYLLEIVAMCVSLFPEAHSSFLHSNGFKALINVFRVLDVKGEREEIGQRVRTRLWNLGIEHVNLSQLCFVYNIDSQIFPDDVAIAHSSFLHSNGFKALINVFRVLDVKGEREEIGQRVRTRLWNLGIEHVNLSQLCFVYNIDSQIFPDDVAIGERKESNLFMKKSKKREDKEKIDLAYNGESMDSEGNDDSYLRKCSLEEWKTLMQTVSVGNSNFSDSSKKIGYNLPCWISDGSILPVLLAHINSCCGGNNISLLETKSAPDITHPRAYDSRLYHMELLVRDLERVTGIALRRRIEVERMVSLGNIPSEVSSFETFISSFHPLLITNLSRVFEHNKKILSFYSFDVINSYIADLCSIFSLSCTDQTKLEGNSHFSPVQKLLSPDSIDSLCREFIDSVSSPLSLQSSPLLV</sequence>
<comment type="similarity">
    <text evidence="2">Belongs to the malic enzymes family.</text>
</comment>
<comment type="cofactor">
    <cofactor evidence="1">
        <name>Mg(2+)</name>
        <dbReference type="ChEBI" id="CHEBI:18420"/>
    </cofactor>
</comment>
<proteinExistence type="inferred from homology"/>
<accession>A0ABQ5K2X3</accession>
<gene>
    <name evidence="8" type="ORF">ADUPG1_012844</name>
</gene>
<dbReference type="InterPro" id="IPR012301">
    <property type="entry name" value="Malic_N_dom"/>
</dbReference>
<dbReference type="Pfam" id="PF07282">
    <property type="entry name" value="Cas12f1-like_TNB"/>
    <property type="match status" value="1"/>
</dbReference>
<dbReference type="NCBIfam" id="NF010052">
    <property type="entry name" value="PRK13529.1"/>
    <property type="match status" value="1"/>
</dbReference>
<dbReference type="SMART" id="SM00919">
    <property type="entry name" value="Malic_M"/>
    <property type="match status" value="1"/>
</dbReference>
<dbReference type="Pfam" id="PF00390">
    <property type="entry name" value="malic"/>
    <property type="match status" value="1"/>
</dbReference>
<protein>
    <submittedName>
        <fullName evidence="8">Malic enzyme</fullName>
    </submittedName>
</protein>
<dbReference type="Proteomes" id="UP001057375">
    <property type="component" value="Unassembled WGS sequence"/>
</dbReference>
<dbReference type="Gene3D" id="3.40.50.10380">
    <property type="entry name" value="Malic enzyme, N-terminal domain"/>
    <property type="match status" value="1"/>
</dbReference>
<dbReference type="InterPro" id="IPR037062">
    <property type="entry name" value="Malic_N_dom_sf"/>
</dbReference>
<dbReference type="EMBL" id="BQXS01012547">
    <property type="protein sequence ID" value="GKT24803.1"/>
    <property type="molecule type" value="Genomic_DNA"/>
</dbReference>
<keyword evidence="4" id="KW-0238">DNA-binding</keyword>
<feature type="compositionally biased region" description="Low complexity" evidence="5">
    <location>
        <begin position="981"/>
        <end position="992"/>
    </location>
</feature>
<evidence type="ECO:0000256" key="5">
    <source>
        <dbReference type="SAM" id="MobiDB-lite"/>
    </source>
</evidence>
<comment type="caution">
    <text evidence="8">The sequence shown here is derived from an EMBL/GenBank/DDBJ whole genome shotgun (WGS) entry which is preliminary data.</text>
</comment>
<keyword evidence="9" id="KW-1185">Reference proteome</keyword>
<dbReference type="SUPFAM" id="SSF51735">
    <property type="entry name" value="NAD(P)-binding Rossmann-fold domains"/>
    <property type="match status" value="1"/>
</dbReference>
<dbReference type="InterPro" id="IPR010095">
    <property type="entry name" value="Cas12f1-like_TNB"/>
</dbReference>
<evidence type="ECO:0000256" key="4">
    <source>
        <dbReference type="ARBA" id="ARBA00023125"/>
    </source>
</evidence>
<evidence type="ECO:0000259" key="7">
    <source>
        <dbReference type="SMART" id="SM01274"/>
    </source>
</evidence>
<feature type="compositionally biased region" description="Polar residues" evidence="5">
    <location>
        <begin position="921"/>
        <end position="938"/>
    </location>
</feature>
<organism evidence="8 9">
    <name type="scientific">Aduncisulcus paluster</name>
    <dbReference type="NCBI Taxonomy" id="2918883"/>
    <lineage>
        <taxon>Eukaryota</taxon>
        <taxon>Metamonada</taxon>
        <taxon>Carpediemonas-like organisms</taxon>
        <taxon>Aduncisulcus</taxon>
    </lineage>
</organism>
<evidence type="ECO:0000256" key="2">
    <source>
        <dbReference type="ARBA" id="ARBA00008785"/>
    </source>
</evidence>
<dbReference type="Gene3D" id="3.40.50.720">
    <property type="entry name" value="NAD(P)-binding Rossmann-like Domain"/>
    <property type="match status" value="1"/>
</dbReference>
<keyword evidence="3" id="KW-0560">Oxidoreductase</keyword>
<dbReference type="SUPFAM" id="SSF53223">
    <property type="entry name" value="Aminoacid dehydrogenase-like, N-terminal domain"/>
    <property type="match status" value="1"/>
</dbReference>
<evidence type="ECO:0000259" key="6">
    <source>
        <dbReference type="SMART" id="SM00919"/>
    </source>
</evidence>
<evidence type="ECO:0000256" key="1">
    <source>
        <dbReference type="ARBA" id="ARBA00001946"/>
    </source>
</evidence>
<dbReference type="InterPro" id="IPR046346">
    <property type="entry name" value="Aminoacid_DH-like_N_sf"/>
</dbReference>
<dbReference type="SMART" id="SM01274">
    <property type="entry name" value="malic"/>
    <property type="match status" value="1"/>
</dbReference>
<dbReference type="PANTHER" id="PTHR23406:SF32">
    <property type="entry name" value="NADP-DEPENDENT MALIC ENZYME"/>
    <property type="match status" value="1"/>
</dbReference>
<feature type="compositionally biased region" description="Basic and acidic residues" evidence="5">
    <location>
        <begin position="965"/>
        <end position="977"/>
    </location>
</feature>
<dbReference type="Pfam" id="PF03949">
    <property type="entry name" value="Malic_M"/>
    <property type="match status" value="1"/>
</dbReference>
<feature type="non-terminal residue" evidence="8">
    <location>
        <position position="1577"/>
    </location>
</feature>
<feature type="non-terminal residue" evidence="8">
    <location>
        <position position="1"/>
    </location>
</feature>